<dbReference type="AlphaFoldDB" id="A0A6G0QC98"/>
<dbReference type="Gene3D" id="3.40.395.10">
    <property type="entry name" value="Adenoviral Proteinase, Chain A"/>
    <property type="match status" value="1"/>
</dbReference>
<feature type="domain" description="Ubiquitin-like protease family profile" evidence="4">
    <location>
        <begin position="343"/>
        <end position="431"/>
    </location>
</feature>
<name>A0A6G0QC98_9STRA</name>
<keyword evidence="2" id="KW-0645">Protease</keyword>
<evidence type="ECO:0000256" key="1">
    <source>
        <dbReference type="ARBA" id="ARBA00005234"/>
    </source>
</evidence>
<comment type="similarity">
    <text evidence="1">Belongs to the peptidase C48 family.</text>
</comment>
<dbReference type="SUPFAM" id="SSF54001">
    <property type="entry name" value="Cysteine proteinases"/>
    <property type="match status" value="1"/>
</dbReference>
<proteinExistence type="inferred from homology"/>
<keyword evidence="3" id="KW-0378">Hydrolase</keyword>
<dbReference type="GO" id="GO:0008234">
    <property type="term" value="F:cysteine-type peptidase activity"/>
    <property type="evidence" value="ECO:0007669"/>
    <property type="project" value="InterPro"/>
</dbReference>
<evidence type="ECO:0000313" key="6">
    <source>
        <dbReference type="Proteomes" id="UP000486351"/>
    </source>
</evidence>
<evidence type="ECO:0000256" key="2">
    <source>
        <dbReference type="ARBA" id="ARBA00022670"/>
    </source>
</evidence>
<gene>
    <name evidence="5" type="ORF">PF008_g28083</name>
</gene>
<dbReference type="EMBL" id="QXFY01003974">
    <property type="protein sequence ID" value="KAE9280662.1"/>
    <property type="molecule type" value="Genomic_DNA"/>
</dbReference>
<reference evidence="5 6" key="1">
    <citation type="submission" date="2018-09" db="EMBL/GenBank/DDBJ databases">
        <title>Genomic investigation of the strawberry pathogen Phytophthora fragariae indicates pathogenicity is determined by transcriptional variation in three key races.</title>
        <authorList>
            <person name="Adams T.M."/>
            <person name="Armitage A.D."/>
            <person name="Sobczyk M.K."/>
            <person name="Bates H.J."/>
            <person name="Dunwell J.M."/>
            <person name="Nellist C.F."/>
            <person name="Harrison R.J."/>
        </authorList>
    </citation>
    <scope>NUCLEOTIDE SEQUENCE [LARGE SCALE GENOMIC DNA]</scope>
    <source>
        <strain evidence="5 6">NOV-77</strain>
    </source>
</reference>
<organism evidence="5 6">
    <name type="scientific">Phytophthora fragariae</name>
    <dbReference type="NCBI Taxonomy" id="53985"/>
    <lineage>
        <taxon>Eukaryota</taxon>
        <taxon>Sar</taxon>
        <taxon>Stramenopiles</taxon>
        <taxon>Oomycota</taxon>
        <taxon>Peronosporomycetes</taxon>
        <taxon>Peronosporales</taxon>
        <taxon>Peronosporaceae</taxon>
        <taxon>Phytophthora</taxon>
    </lineage>
</organism>
<accession>A0A6G0QC98</accession>
<dbReference type="InterPro" id="IPR038765">
    <property type="entry name" value="Papain-like_cys_pep_sf"/>
</dbReference>
<evidence type="ECO:0000313" key="5">
    <source>
        <dbReference type="EMBL" id="KAE9280662.1"/>
    </source>
</evidence>
<evidence type="ECO:0000259" key="4">
    <source>
        <dbReference type="Pfam" id="PF02902"/>
    </source>
</evidence>
<dbReference type="GO" id="GO:0006508">
    <property type="term" value="P:proteolysis"/>
    <property type="evidence" value="ECO:0007669"/>
    <property type="project" value="UniProtKB-KW"/>
</dbReference>
<protein>
    <recommendedName>
        <fullName evidence="4">Ubiquitin-like protease family profile domain-containing protein</fullName>
    </recommendedName>
</protein>
<dbReference type="InterPro" id="IPR003653">
    <property type="entry name" value="Peptidase_C48_C"/>
</dbReference>
<dbReference type="Pfam" id="PF02902">
    <property type="entry name" value="Peptidase_C48"/>
    <property type="match status" value="1"/>
</dbReference>
<sequence length="467" mass="52332">MKWLDGFYTALRTGKLEEFTDQGLADTSGFQNLSQVSSVGDVTASQLSFADPGPSQPETNPLTKCAEEAGTRARAPIVFASPPRRRGLTRRAERKDESAREMQEAKRILGRVREGKKAVVVKLAHMAALSGPYSSSTAEPFLDKLSLPSVEVTGSLELRRFNIGQSVPVITGIPQLQAIREAIAMMDRTDKEDMLARWDDYGYATYGQLKLMDTVVTAKNNISLVHATLNWIAALEFPVDSVVEPFKDQVDTTKDDHVQAVKELNLGQCFVGKSLQYGVDFLDFRENLRLHSSSIVGGLLMLRETYQAVGVINPRFHEFDAPDQKLRTARGFLPDDTSYERVISVINVGNHWAAFLVDVPSKRCYLFDPLHLDSNIRIVKKEVLNVVEKVLGLTDQLQYEVLAGCTQRDGYSCGLWCLVVLELLLFGARPSSWNDYWSDTLYDVVGYLRLRFLRKIIDLQSHFTVAE</sequence>
<dbReference type="Proteomes" id="UP000486351">
    <property type="component" value="Unassembled WGS sequence"/>
</dbReference>
<evidence type="ECO:0000256" key="3">
    <source>
        <dbReference type="ARBA" id="ARBA00022801"/>
    </source>
</evidence>
<comment type="caution">
    <text evidence="5">The sequence shown here is derived from an EMBL/GenBank/DDBJ whole genome shotgun (WGS) entry which is preliminary data.</text>
</comment>